<proteinExistence type="predicted"/>
<sequence length="152" mass="16920">MANRIEHELVPVLFEELQKERFITVSTVDYETGGPNVSAISWVFAESEGKILIAVDSRSKIVKNILANPLVVLNIIANESSYSICASAELKAEKLKGVPLQLSLLSCKVNEVRDVMFYGAKISAEPQYEKTYDKEAADRLDRQVKEAMKNAV</sequence>
<reference evidence="2 3" key="1">
    <citation type="submission" date="2018-09" db="EMBL/GenBank/DDBJ databases">
        <title>Bacillus saliacetes sp. nov., isolated from Thai shrimp paste (Ka-pi).</title>
        <authorList>
            <person name="Daroonpunt R."/>
            <person name="Tanasupawat S."/>
            <person name="Yiamsombut S."/>
        </authorList>
    </citation>
    <scope>NUCLEOTIDE SEQUENCE [LARGE SCALE GENOMIC DNA]</scope>
    <source>
        <strain evidence="2 3">SKP7-4</strain>
    </source>
</reference>
<dbReference type="Pfam" id="PF01243">
    <property type="entry name" value="PNPOx_N"/>
    <property type="match status" value="1"/>
</dbReference>
<evidence type="ECO:0000313" key="2">
    <source>
        <dbReference type="EMBL" id="RIW29470.1"/>
    </source>
</evidence>
<comment type="caution">
    <text evidence="2">The sequence shown here is derived from an EMBL/GenBank/DDBJ whole genome shotgun (WGS) entry which is preliminary data.</text>
</comment>
<dbReference type="Gene3D" id="2.30.110.10">
    <property type="entry name" value="Electron Transport, Fmn-binding Protein, Chain A"/>
    <property type="match status" value="1"/>
</dbReference>
<evidence type="ECO:0000313" key="3">
    <source>
        <dbReference type="Proteomes" id="UP000265801"/>
    </source>
</evidence>
<accession>A0A3A1QSC4</accession>
<dbReference type="EMBL" id="QXIR01000032">
    <property type="protein sequence ID" value="RIW29470.1"/>
    <property type="molecule type" value="Genomic_DNA"/>
</dbReference>
<dbReference type="RefSeq" id="WP_119548822.1">
    <property type="nucleotide sequence ID" value="NZ_QXIR01000032.1"/>
</dbReference>
<dbReference type="Proteomes" id="UP000265801">
    <property type="component" value="Unassembled WGS sequence"/>
</dbReference>
<dbReference type="SUPFAM" id="SSF50475">
    <property type="entry name" value="FMN-binding split barrel"/>
    <property type="match status" value="1"/>
</dbReference>
<dbReference type="OrthoDB" id="2381603at2"/>
<keyword evidence="3" id="KW-1185">Reference proteome</keyword>
<name>A0A3A1QSC4_9BACI</name>
<organism evidence="2 3">
    <name type="scientific">Bacillus salacetis</name>
    <dbReference type="NCBI Taxonomy" id="2315464"/>
    <lineage>
        <taxon>Bacteria</taxon>
        <taxon>Bacillati</taxon>
        <taxon>Bacillota</taxon>
        <taxon>Bacilli</taxon>
        <taxon>Bacillales</taxon>
        <taxon>Bacillaceae</taxon>
        <taxon>Bacillus</taxon>
    </lineage>
</organism>
<dbReference type="NCBIfam" id="NF005232">
    <property type="entry name" value="PRK06733.1"/>
    <property type="match status" value="1"/>
</dbReference>
<feature type="domain" description="Pyridoxamine 5'-phosphate oxidase N-terminal" evidence="1">
    <location>
        <begin position="14"/>
        <end position="90"/>
    </location>
</feature>
<gene>
    <name evidence="2" type="ORF">D3H55_18700</name>
</gene>
<dbReference type="InterPro" id="IPR011576">
    <property type="entry name" value="Pyridox_Oxase_N"/>
</dbReference>
<protein>
    <recommendedName>
        <fullName evidence="1">Pyridoxamine 5'-phosphate oxidase N-terminal domain-containing protein</fullName>
    </recommendedName>
</protein>
<evidence type="ECO:0000259" key="1">
    <source>
        <dbReference type="Pfam" id="PF01243"/>
    </source>
</evidence>
<dbReference type="AlphaFoldDB" id="A0A3A1QSC4"/>
<dbReference type="InterPro" id="IPR012349">
    <property type="entry name" value="Split_barrel_FMN-bd"/>
</dbReference>